<dbReference type="InterPro" id="IPR017055">
    <property type="entry name" value="Sig_transdc_His_kinase_DctB"/>
</dbReference>
<dbReference type="Gene3D" id="3.30.450.20">
    <property type="entry name" value="PAS domain"/>
    <property type="match status" value="2"/>
</dbReference>
<dbReference type="AlphaFoldDB" id="A0A557QFF4"/>
<dbReference type="PROSITE" id="PS50109">
    <property type="entry name" value="HIS_KIN"/>
    <property type="match status" value="1"/>
</dbReference>
<evidence type="ECO:0000256" key="4">
    <source>
        <dbReference type="ARBA" id="ARBA00022475"/>
    </source>
</evidence>
<dbReference type="Proteomes" id="UP000319502">
    <property type="component" value="Unassembled WGS sequence"/>
</dbReference>
<dbReference type="RefSeq" id="WP_144311157.1">
    <property type="nucleotide sequence ID" value="NZ_VMNK01000019.1"/>
</dbReference>
<dbReference type="GO" id="GO:0005886">
    <property type="term" value="C:plasma membrane"/>
    <property type="evidence" value="ECO:0007669"/>
    <property type="project" value="UniProtKB-SubCell"/>
</dbReference>
<evidence type="ECO:0000256" key="1">
    <source>
        <dbReference type="ARBA" id="ARBA00000085"/>
    </source>
</evidence>
<dbReference type="SMART" id="SM00387">
    <property type="entry name" value="HATPase_c"/>
    <property type="match status" value="1"/>
</dbReference>
<evidence type="ECO:0000313" key="19">
    <source>
        <dbReference type="Proteomes" id="UP000319502"/>
    </source>
</evidence>
<evidence type="ECO:0000256" key="14">
    <source>
        <dbReference type="ARBA" id="ARBA00023136"/>
    </source>
</evidence>
<keyword evidence="5" id="KW-0997">Cell inner membrane</keyword>
<dbReference type="SUPFAM" id="SSF55874">
    <property type="entry name" value="ATPase domain of HSP90 chaperone/DNA topoisomerase II/histidine kinase"/>
    <property type="match status" value="1"/>
</dbReference>
<keyword evidence="10 18" id="KW-0418">Kinase</keyword>
<dbReference type="OrthoDB" id="9772100at2"/>
<comment type="catalytic activity">
    <reaction evidence="1">
        <text>ATP + protein L-histidine = ADP + protein N-phospho-L-histidine.</text>
        <dbReference type="EC" id="2.7.13.3"/>
    </reaction>
</comment>
<gene>
    <name evidence="18" type="ORF">FHP91_19445</name>
</gene>
<evidence type="ECO:0000256" key="6">
    <source>
        <dbReference type="ARBA" id="ARBA00022553"/>
    </source>
</evidence>
<dbReference type="SUPFAM" id="SSF47384">
    <property type="entry name" value="Homodimeric domain of signal transducing histidine kinase"/>
    <property type="match status" value="1"/>
</dbReference>
<dbReference type="InterPro" id="IPR036890">
    <property type="entry name" value="HATPase_C_sf"/>
</dbReference>
<keyword evidence="12 16" id="KW-1133">Transmembrane helix</keyword>
<keyword evidence="8 16" id="KW-0812">Transmembrane</keyword>
<feature type="transmembrane region" description="Helical" evidence="16">
    <location>
        <begin position="30"/>
        <end position="52"/>
    </location>
</feature>
<reference evidence="18 19" key="1">
    <citation type="submission" date="2019-07" db="EMBL/GenBank/DDBJ databases">
        <title>The pathways for chlorine oxyanion respiration interact through the shared metabolite chlorate.</title>
        <authorList>
            <person name="Barnum T.P."/>
            <person name="Cheng Y."/>
            <person name="Hill K.A."/>
            <person name="Lucas L.N."/>
            <person name="Carlson H.K."/>
            <person name="Coates J.D."/>
        </authorList>
    </citation>
    <scope>NUCLEOTIDE SEQUENCE [LARGE SCALE GENOMIC DNA]</scope>
    <source>
        <strain evidence="18 19">SFB-3</strain>
    </source>
</reference>
<evidence type="ECO:0000256" key="13">
    <source>
        <dbReference type="ARBA" id="ARBA00023012"/>
    </source>
</evidence>
<feature type="transmembrane region" description="Helical" evidence="16">
    <location>
        <begin position="328"/>
        <end position="350"/>
    </location>
</feature>
<dbReference type="EMBL" id="VMNK01000019">
    <property type="protein sequence ID" value="TVO51637.1"/>
    <property type="molecule type" value="Genomic_DNA"/>
</dbReference>
<evidence type="ECO:0000256" key="12">
    <source>
        <dbReference type="ARBA" id="ARBA00022989"/>
    </source>
</evidence>
<dbReference type="EC" id="2.7.13.3" evidence="3"/>
<dbReference type="SUPFAM" id="SSF103190">
    <property type="entry name" value="Sensory domain-like"/>
    <property type="match status" value="1"/>
</dbReference>
<dbReference type="InterPro" id="IPR003594">
    <property type="entry name" value="HATPase_dom"/>
</dbReference>
<dbReference type="GO" id="GO:0000155">
    <property type="term" value="F:phosphorelay sensor kinase activity"/>
    <property type="evidence" value="ECO:0007669"/>
    <property type="project" value="InterPro"/>
</dbReference>
<accession>A0A557QFF4</accession>
<organism evidence="18 19">
    <name type="scientific">Denitromonas halophila</name>
    <dbReference type="NCBI Taxonomy" id="1629404"/>
    <lineage>
        <taxon>Bacteria</taxon>
        <taxon>Pseudomonadati</taxon>
        <taxon>Pseudomonadota</taxon>
        <taxon>Betaproteobacteria</taxon>
        <taxon>Rhodocyclales</taxon>
        <taxon>Zoogloeaceae</taxon>
        <taxon>Denitromonas</taxon>
    </lineage>
</organism>
<feature type="domain" description="Histidine kinase" evidence="17">
    <location>
        <begin position="428"/>
        <end position="641"/>
    </location>
</feature>
<keyword evidence="11" id="KW-0067">ATP-binding</keyword>
<evidence type="ECO:0000256" key="11">
    <source>
        <dbReference type="ARBA" id="ARBA00022840"/>
    </source>
</evidence>
<evidence type="ECO:0000256" key="16">
    <source>
        <dbReference type="SAM" id="Phobius"/>
    </source>
</evidence>
<keyword evidence="9" id="KW-0547">Nucleotide-binding</keyword>
<dbReference type="InterPro" id="IPR003661">
    <property type="entry name" value="HisK_dim/P_dom"/>
</dbReference>
<evidence type="ECO:0000256" key="7">
    <source>
        <dbReference type="ARBA" id="ARBA00022679"/>
    </source>
</evidence>
<dbReference type="Pfam" id="PF02518">
    <property type="entry name" value="HATPase_c"/>
    <property type="match status" value="1"/>
</dbReference>
<keyword evidence="4" id="KW-1003">Cell membrane</keyword>
<dbReference type="PANTHER" id="PTHR43065:SF46">
    <property type="entry name" value="C4-DICARBOXYLATE TRANSPORT SENSOR PROTEIN DCTB"/>
    <property type="match status" value="1"/>
</dbReference>
<evidence type="ECO:0000256" key="5">
    <source>
        <dbReference type="ARBA" id="ARBA00022519"/>
    </source>
</evidence>
<dbReference type="InterPro" id="IPR033479">
    <property type="entry name" value="dCache_1"/>
</dbReference>
<evidence type="ECO:0000256" key="8">
    <source>
        <dbReference type="ARBA" id="ARBA00022692"/>
    </source>
</evidence>
<dbReference type="CDD" id="cd12914">
    <property type="entry name" value="PDC1_DGC_like"/>
    <property type="match status" value="1"/>
</dbReference>
<keyword evidence="7" id="KW-0808">Transferase</keyword>
<name>A0A557QFF4_9RHOO</name>
<dbReference type="PANTHER" id="PTHR43065">
    <property type="entry name" value="SENSOR HISTIDINE KINASE"/>
    <property type="match status" value="1"/>
</dbReference>
<keyword evidence="14 16" id="KW-0472">Membrane</keyword>
<evidence type="ECO:0000259" key="17">
    <source>
        <dbReference type="PROSITE" id="PS50109"/>
    </source>
</evidence>
<dbReference type="InterPro" id="IPR029151">
    <property type="entry name" value="Sensor-like_sf"/>
</dbReference>
<evidence type="ECO:0000256" key="10">
    <source>
        <dbReference type="ARBA" id="ARBA00022777"/>
    </source>
</evidence>
<dbReference type="Pfam" id="PF00512">
    <property type="entry name" value="HisKA"/>
    <property type="match status" value="1"/>
</dbReference>
<dbReference type="PRINTS" id="PR00344">
    <property type="entry name" value="BCTRLSENSOR"/>
</dbReference>
<keyword evidence="13" id="KW-0902">Two-component regulatory system</keyword>
<dbReference type="Gene3D" id="3.30.565.10">
    <property type="entry name" value="Histidine kinase-like ATPase, C-terminal domain"/>
    <property type="match status" value="1"/>
</dbReference>
<proteinExistence type="predicted"/>
<dbReference type="Gene3D" id="1.10.287.130">
    <property type="match status" value="1"/>
</dbReference>
<dbReference type="FunFam" id="1.10.287.130:FF:000049">
    <property type="entry name" value="C4-dicarboxylate transport sensor protein DctB"/>
    <property type="match status" value="1"/>
</dbReference>
<evidence type="ECO:0000256" key="3">
    <source>
        <dbReference type="ARBA" id="ARBA00012438"/>
    </source>
</evidence>
<dbReference type="Gene3D" id="6.10.250.3020">
    <property type="match status" value="1"/>
</dbReference>
<comment type="caution">
    <text evidence="18">The sequence shown here is derived from an EMBL/GenBank/DDBJ whole genome shotgun (WGS) entry which is preliminary data.</text>
</comment>
<dbReference type="SMART" id="SM00388">
    <property type="entry name" value="HisKA"/>
    <property type="match status" value="1"/>
</dbReference>
<evidence type="ECO:0000313" key="18">
    <source>
        <dbReference type="EMBL" id="TVO51637.1"/>
    </source>
</evidence>
<dbReference type="CDD" id="cd00082">
    <property type="entry name" value="HisKA"/>
    <property type="match status" value="1"/>
</dbReference>
<dbReference type="InterPro" id="IPR004358">
    <property type="entry name" value="Sig_transdc_His_kin-like_C"/>
</dbReference>
<dbReference type="InterPro" id="IPR005467">
    <property type="entry name" value="His_kinase_dom"/>
</dbReference>
<dbReference type="InterPro" id="IPR036097">
    <property type="entry name" value="HisK_dim/P_sf"/>
</dbReference>
<keyword evidence="6" id="KW-0597">Phosphoprotein</keyword>
<protein>
    <recommendedName>
        <fullName evidence="15">C4-dicarboxylate transport sensor protein DctB</fullName>
        <ecNumber evidence="3">2.7.13.3</ecNumber>
    </recommendedName>
</protein>
<keyword evidence="19" id="KW-1185">Reference proteome</keyword>
<dbReference type="GO" id="GO:0005524">
    <property type="term" value="F:ATP binding"/>
    <property type="evidence" value="ECO:0007669"/>
    <property type="project" value="UniProtKB-KW"/>
</dbReference>
<evidence type="ECO:0000256" key="2">
    <source>
        <dbReference type="ARBA" id="ARBA00004429"/>
    </source>
</evidence>
<sequence length="644" mass="69949">MLAAGATRRKLGRSDADIDAMPLTRTVYRLLQPLLVLGALAVVLGVGSYHAFLNREAAQVAEASHLRLDFYRRTLEQTLEEFRLLPNVLGLDGRVHQLLARGRGSEQTAEVNRYLEEVSQDPVIHVIYLLDASGKVLASSNWREPNSFVGNNYGFRPYFHEAMSGQPGRFFGVGVTTLEAGYFLSAPVYVGGTITGVAVVKIRLDALEDAWRRSGDLLLVADRLGVVVLASSPSWKYRSLFPLSGADRAALARTRQYLNAELEPLKATDGQPILTPDGRGRRLNLDSASLPFVAAGGQVQTLQSESIELPDYGWRLLILADLTDARKLATVMATALTLLVLLLLMGVGLWRMRRRRTQERRAARAALERVQADLEARIAERTAELLTANRTLEERVSSLKDAEQILTRTRDTAVQAGKLAVLGQMAAGVTHELNQPLAALTTLADNARRFIERNKLEAAADNLDHISRVAQRMGRIVAQLKTFSRKSGDALTPVDVADAIDNALLLVESKRQGADVTVSVRHGAPGLTVKADITRLEQVIVNLAVNAIDAMEGAAARELSIDTRIEGAEGIICLRDTGGGIDPQVWPHLFEPFFTTKPIGKGLGLGLAISRLIAESLHGSLSAANDDGGGACFELRLPLARGEL</sequence>
<evidence type="ECO:0000256" key="9">
    <source>
        <dbReference type="ARBA" id="ARBA00022741"/>
    </source>
</evidence>
<dbReference type="PIRSF" id="PIRSF036431">
    <property type="entry name" value="STHK_DctB"/>
    <property type="match status" value="1"/>
</dbReference>
<comment type="subcellular location">
    <subcellularLocation>
        <location evidence="2">Cell inner membrane</location>
        <topology evidence="2">Multi-pass membrane protein</topology>
    </subcellularLocation>
</comment>
<evidence type="ECO:0000256" key="15">
    <source>
        <dbReference type="ARBA" id="ARBA00073143"/>
    </source>
</evidence>
<dbReference type="Pfam" id="PF02743">
    <property type="entry name" value="dCache_1"/>
    <property type="match status" value="1"/>
</dbReference>